<keyword evidence="1" id="KW-0175">Coiled coil</keyword>
<organism evidence="3 4">
    <name type="scientific">Acrasis kona</name>
    <dbReference type="NCBI Taxonomy" id="1008807"/>
    <lineage>
        <taxon>Eukaryota</taxon>
        <taxon>Discoba</taxon>
        <taxon>Heterolobosea</taxon>
        <taxon>Tetramitia</taxon>
        <taxon>Eutetramitia</taxon>
        <taxon>Acrasidae</taxon>
        <taxon>Acrasis</taxon>
    </lineage>
</organism>
<dbReference type="EMBL" id="JAOPGA020000896">
    <property type="protein sequence ID" value="KAL0482826.1"/>
    <property type="molecule type" value="Genomic_DNA"/>
</dbReference>
<feature type="non-terminal residue" evidence="3">
    <location>
        <position position="314"/>
    </location>
</feature>
<gene>
    <name evidence="3" type="ORF">AKO1_014222</name>
</gene>
<evidence type="ECO:0000313" key="4">
    <source>
        <dbReference type="Proteomes" id="UP001431209"/>
    </source>
</evidence>
<evidence type="ECO:0000256" key="1">
    <source>
        <dbReference type="SAM" id="Coils"/>
    </source>
</evidence>
<keyword evidence="4" id="KW-1185">Reference proteome</keyword>
<feature type="coiled-coil region" evidence="1">
    <location>
        <begin position="287"/>
        <end position="314"/>
    </location>
</feature>
<dbReference type="AlphaFoldDB" id="A0AAW2Z244"/>
<evidence type="ECO:0000256" key="2">
    <source>
        <dbReference type="SAM" id="MobiDB-lite"/>
    </source>
</evidence>
<sequence>MSNNDTQKMNGICYTIPDEIFQLVNNEPNMKEIMRFCITLARYKKELMRGIVQGLNYSNSPIPNAYSLKEQMLERILEHTLCYTGNDVDMKKRSLKSTFDKCSQPVQIQTLIFLQNWLRNAQKSLNKGKYIDDILEYTTSDVQGDTVQLILNWLQKITLGCCKRATKNDDVESLLENGLTDKYIQPRKKRRTDKNDATDPSSQTTFTNLKPHTASHVGGEPELSQLLSLYKHLNEINKKQIEVTTCFAKELLLHHDNRYTIYTGHNQSIQEVQRLEHQYNVFVQKFKADENTKIHQIENERARIVREIEDLESK</sequence>
<comment type="caution">
    <text evidence="3">The sequence shown here is derived from an EMBL/GenBank/DDBJ whole genome shotgun (WGS) entry which is preliminary data.</text>
</comment>
<dbReference type="Proteomes" id="UP001431209">
    <property type="component" value="Unassembled WGS sequence"/>
</dbReference>
<evidence type="ECO:0000313" key="3">
    <source>
        <dbReference type="EMBL" id="KAL0482826.1"/>
    </source>
</evidence>
<name>A0AAW2Z244_9EUKA</name>
<feature type="region of interest" description="Disordered" evidence="2">
    <location>
        <begin position="185"/>
        <end position="217"/>
    </location>
</feature>
<protein>
    <submittedName>
        <fullName evidence="3">Uncharacterized protein</fullName>
    </submittedName>
</protein>
<reference evidence="3 4" key="1">
    <citation type="submission" date="2024-03" db="EMBL/GenBank/DDBJ databases">
        <title>The Acrasis kona genome and developmental transcriptomes reveal deep origins of eukaryotic multicellular pathways.</title>
        <authorList>
            <person name="Sheikh S."/>
            <person name="Fu C.-J."/>
            <person name="Brown M.W."/>
            <person name="Baldauf S.L."/>
        </authorList>
    </citation>
    <scope>NUCLEOTIDE SEQUENCE [LARGE SCALE GENOMIC DNA]</scope>
    <source>
        <strain evidence="3 4">ATCC MYA-3509</strain>
    </source>
</reference>
<feature type="compositionally biased region" description="Polar residues" evidence="2">
    <location>
        <begin position="198"/>
        <end position="210"/>
    </location>
</feature>
<proteinExistence type="predicted"/>
<accession>A0AAW2Z244</accession>